<evidence type="ECO:0000256" key="5">
    <source>
        <dbReference type="SAM" id="MobiDB-lite"/>
    </source>
</evidence>
<dbReference type="Proteomes" id="UP000242188">
    <property type="component" value="Unassembled WGS sequence"/>
</dbReference>
<evidence type="ECO:0000256" key="1">
    <source>
        <dbReference type="ARBA" id="ARBA00004123"/>
    </source>
</evidence>
<dbReference type="SUPFAM" id="SSF47459">
    <property type="entry name" value="HLH, helix-loop-helix DNA-binding domain"/>
    <property type="match status" value="1"/>
</dbReference>
<dbReference type="PROSITE" id="PS51054">
    <property type="entry name" value="ORANGE"/>
    <property type="match status" value="1"/>
</dbReference>
<feature type="compositionally biased region" description="Basic and acidic residues" evidence="5">
    <location>
        <begin position="346"/>
        <end position="357"/>
    </location>
</feature>
<evidence type="ECO:0000313" key="8">
    <source>
        <dbReference type="EMBL" id="OWF41228.1"/>
    </source>
</evidence>
<feature type="compositionally biased region" description="Polar residues" evidence="5">
    <location>
        <begin position="331"/>
        <end position="345"/>
    </location>
</feature>
<dbReference type="GO" id="GO:0006355">
    <property type="term" value="P:regulation of DNA-templated transcription"/>
    <property type="evidence" value="ECO:0007669"/>
    <property type="project" value="InterPro"/>
</dbReference>
<keyword evidence="3" id="KW-0804">Transcription</keyword>
<comment type="subcellular location">
    <subcellularLocation>
        <location evidence="1">Nucleus</location>
    </subcellularLocation>
</comment>
<accession>A0A210PXK0</accession>
<dbReference type="GO" id="GO:0005634">
    <property type="term" value="C:nucleus"/>
    <property type="evidence" value="ECO:0007669"/>
    <property type="project" value="UniProtKB-SubCell"/>
</dbReference>
<dbReference type="EMBL" id="NEDP02005415">
    <property type="protein sequence ID" value="OWF41228.1"/>
    <property type="molecule type" value="Genomic_DNA"/>
</dbReference>
<dbReference type="CDD" id="cd11410">
    <property type="entry name" value="bHLH_O_HES"/>
    <property type="match status" value="1"/>
</dbReference>
<keyword evidence="9" id="KW-1185">Reference proteome</keyword>
<protein>
    <submittedName>
        <fullName evidence="8">Transcription factor HES-4-B</fullName>
    </submittedName>
</protein>
<sequence length="372" mass="41399">MDSTDSEGNEVLPEKVKVPKHLIEKKRRARINNCLGELKKLVIEKDFLKGQRSSKLEKADILELTVDFLKRKAKLPYPVLESLDVRDLQTKLYARGYRECLDQVSKYLKCTDIKQSVGDTLLNELETVAQKMISKNAKLSDKHVRSVYADGKSHNGLTKIPPSDCSDHAIHSMATEEEMHLGTTSYNSKERLAAETLNHNLRNSPNDKQYVDNKWQIASATTLNSIGVIKDKVELPSTSIKMVNGHPSVDSFSTPSIYPMVGSLQSVTVFVPCQVLASAIPPFTTSQYPPFSNVCEHAELTPPFLNHSADLNAVSMNPSYIKIDTVAPSNLENPHSGVVSESTTVPDDRKEEGKDTCLNESISPLPSPWRPW</sequence>
<feature type="domain" description="Orange" evidence="7">
    <location>
        <begin position="93"/>
        <end position="125"/>
    </location>
</feature>
<gene>
    <name evidence="8" type="ORF">KP79_PYT21408</name>
</gene>
<dbReference type="Gene3D" id="4.10.280.10">
    <property type="entry name" value="Helix-loop-helix DNA-binding domain"/>
    <property type="match status" value="1"/>
</dbReference>
<dbReference type="InterPro" id="IPR011598">
    <property type="entry name" value="bHLH_dom"/>
</dbReference>
<name>A0A210PXK0_MIZYE</name>
<dbReference type="PANTHER" id="PTHR10985">
    <property type="entry name" value="BASIC HELIX-LOOP-HELIX TRANSCRIPTION FACTOR, HES-RELATED"/>
    <property type="match status" value="1"/>
</dbReference>
<dbReference type="GO" id="GO:0003677">
    <property type="term" value="F:DNA binding"/>
    <property type="evidence" value="ECO:0007669"/>
    <property type="project" value="InterPro"/>
</dbReference>
<dbReference type="AlphaFoldDB" id="A0A210PXK0"/>
<keyword evidence="4" id="KW-0539">Nucleus</keyword>
<dbReference type="SMART" id="SM00353">
    <property type="entry name" value="HLH"/>
    <property type="match status" value="1"/>
</dbReference>
<feature type="region of interest" description="Disordered" evidence="5">
    <location>
        <begin position="331"/>
        <end position="372"/>
    </location>
</feature>
<dbReference type="PROSITE" id="PS50888">
    <property type="entry name" value="BHLH"/>
    <property type="match status" value="1"/>
</dbReference>
<dbReference type="Pfam" id="PF00010">
    <property type="entry name" value="HLH"/>
    <property type="match status" value="1"/>
</dbReference>
<dbReference type="InterPro" id="IPR003650">
    <property type="entry name" value="Orange_dom"/>
</dbReference>
<dbReference type="InterPro" id="IPR036638">
    <property type="entry name" value="HLH_DNA-bd_sf"/>
</dbReference>
<evidence type="ECO:0000259" key="6">
    <source>
        <dbReference type="PROSITE" id="PS50888"/>
    </source>
</evidence>
<feature type="domain" description="BHLH" evidence="6">
    <location>
        <begin position="15"/>
        <end position="72"/>
    </location>
</feature>
<reference evidence="8 9" key="1">
    <citation type="journal article" date="2017" name="Nat. Ecol. Evol.">
        <title>Scallop genome provides insights into evolution of bilaterian karyotype and development.</title>
        <authorList>
            <person name="Wang S."/>
            <person name="Zhang J."/>
            <person name="Jiao W."/>
            <person name="Li J."/>
            <person name="Xun X."/>
            <person name="Sun Y."/>
            <person name="Guo X."/>
            <person name="Huan P."/>
            <person name="Dong B."/>
            <person name="Zhang L."/>
            <person name="Hu X."/>
            <person name="Sun X."/>
            <person name="Wang J."/>
            <person name="Zhao C."/>
            <person name="Wang Y."/>
            <person name="Wang D."/>
            <person name="Huang X."/>
            <person name="Wang R."/>
            <person name="Lv J."/>
            <person name="Li Y."/>
            <person name="Zhang Z."/>
            <person name="Liu B."/>
            <person name="Lu W."/>
            <person name="Hui Y."/>
            <person name="Liang J."/>
            <person name="Zhou Z."/>
            <person name="Hou R."/>
            <person name="Li X."/>
            <person name="Liu Y."/>
            <person name="Li H."/>
            <person name="Ning X."/>
            <person name="Lin Y."/>
            <person name="Zhao L."/>
            <person name="Xing Q."/>
            <person name="Dou J."/>
            <person name="Li Y."/>
            <person name="Mao J."/>
            <person name="Guo H."/>
            <person name="Dou H."/>
            <person name="Li T."/>
            <person name="Mu C."/>
            <person name="Jiang W."/>
            <person name="Fu Q."/>
            <person name="Fu X."/>
            <person name="Miao Y."/>
            <person name="Liu J."/>
            <person name="Yu Q."/>
            <person name="Li R."/>
            <person name="Liao H."/>
            <person name="Li X."/>
            <person name="Kong Y."/>
            <person name="Jiang Z."/>
            <person name="Chourrout D."/>
            <person name="Li R."/>
            <person name="Bao Z."/>
        </authorList>
    </citation>
    <scope>NUCLEOTIDE SEQUENCE [LARGE SCALE GENOMIC DNA]</scope>
    <source>
        <strain evidence="8 9">PY_sf001</strain>
    </source>
</reference>
<evidence type="ECO:0000259" key="7">
    <source>
        <dbReference type="PROSITE" id="PS51054"/>
    </source>
</evidence>
<evidence type="ECO:0000256" key="4">
    <source>
        <dbReference type="ARBA" id="ARBA00023242"/>
    </source>
</evidence>
<dbReference type="OrthoDB" id="6085656at2759"/>
<keyword evidence="2" id="KW-0805">Transcription regulation</keyword>
<proteinExistence type="predicted"/>
<comment type="caution">
    <text evidence="8">The sequence shown here is derived from an EMBL/GenBank/DDBJ whole genome shotgun (WGS) entry which is preliminary data.</text>
</comment>
<evidence type="ECO:0000313" key="9">
    <source>
        <dbReference type="Proteomes" id="UP000242188"/>
    </source>
</evidence>
<evidence type="ECO:0000256" key="3">
    <source>
        <dbReference type="ARBA" id="ARBA00023163"/>
    </source>
</evidence>
<dbReference type="InterPro" id="IPR050370">
    <property type="entry name" value="HES_HEY"/>
</dbReference>
<evidence type="ECO:0000256" key="2">
    <source>
        <dbReference type="ARBA" id="ARBA00023015"/>
    </source>
</evidence>
<dbReference type="GO" id="GO:0046983">
    <property type="term" value="F:protein dimerization activity"/>
    <property type="evidence" value="ECO:0007669"/>
    <property type="project" value="InterPro"/>
</dbReference>
<organism evidence="8 9">
    <name type="scientific">Mizuhopecten yessoensis</name>
    <name type="common">Japanese scallop</name>
    <name type="synonym">Patinopecten yessoensis</name>
    <dbReference type="NCBI Taxonomy" id="6573"/>
    <lineage>
        <taxon>Eukaryota</taxon>
        <taxon>Metazoa</taxon>
        <taxon>Spiralia</taxon>
        <taxon>Lophotrochozoa</taxon>
        <taxon>Mollusca</taxon>
        <taxon>Bivalvia</taxon>
        <taxon>Autobranchia</taxon>
        <taxon>Pteriomorphia</taxon>
        <taxon>Pectinida</taxon>
        <taxon>Pectinoidea</taxon>
        <taxon>Pectinidae</taxon>
        <taxon>Mizuhopecten</taxon>
    </lineage>
</organism>